<comment type="subcellular location">
    <subcellularLocation>
        <location evidence="1">Cell membrane</location>
    </subcellularLocation>
</comment>
<dbReference type="RefSeq" id="WP_128576903.1">
    <property type="nucleotide sequence ID" value="NZ_CAJNAW010000055.1"/>
</dbReference>
<comment type="caution">
    <text evidence="9">The sequence shown here is derived from an EMBL/GenBank/DDBJ whole genome shotgun (WGS) entry which is preliminary data.</text>
</comment>
<dbReference type="Pfam" id="PF02203">
    <property type="entry name" value="TarH"/>
    <property type="match status" value="1"/>
</dbReference>
<dbReference type="Proteomes" id="UP000673821">
    <property type="component" value="Unassembled WGS sequence"/>
</dbReference>
<protein>
    <recommendedName>
        <fullName evidence="8">Chemotaxis methyl-accepting receptor Tar-related ligand-binding domain-containing protein</fullName>
    </recommendedName>
</protein>
<evidence type="ECO:0000259" key="8">
    <source>
        <dbReference type="Pfam" id="PF02203"/>
    </source>
</evidence>
<sequence>MFSNTSIRTALTITIAGYTAALMLVIATSIAGLETANMALDRMYNR</sequence>
<evidence type="ECO:0000256" key="3">
    <source>
        <dbReference type="ARBA" id="ARBA00022692"/>
    </source>
</evidence>
<evidence type="ECO:0000256" key="2">
    <source>
        <dbReference type="ARBA" id="ARBA00022475"/>
    </source>
</evidence>
<proteinExistence type="predicted"/>
<dbReference type="InterPro" id="IPR003122">
    <property type="entry name" value="Tar_rcpt_lig-bd"/>
</dbReference>
<name>A0ABN7NBH2_9BURK</name>
<keyword evidence="5 7" id="KW-0472">Membrane</keyword>
<evidence type="ECO:0000313" key="9">
    <source>
        <dbReference type="EMBL" id="CAE6862335.1"/>
    </source>
</evidence>
<gene>
    <name evidence="9" type="ORF">R69776_08075</name>
</gene>
<evidence type="ECO:0000256" key="4">
    <source>
        <dbReference type="ARBA" id="ARBA00022989"/>
    </source>
</evidence>
<keyword evidence="3 7" id="KW-0812">Transmembrane</keyword>
<accession>A0ABN7NBH2</accession>
<keyword evidence="2" id="KW-1003">Cell membrane</keyword>
<keyword evidence="6" id="KW-0807">Transducer</keyword>
<keyword evidence="10" id="KW-1185">Reference proteome</keyword>
<feature type="transmembrane region" description="Helical" evidence="7">
    <location>
        <begin position="12"/>
        <end position="33"/>
    </location>
</feature>
<keyword evidence="4 7" id="KW-1133">Transmembrane helix</keyword>
<evidence type="ECO:0000256" key="6">
    <source>
        <dbReference type="ARBA" id="ARBA00023224"/>
    </source>
</evidence>
<feature type="domain" description="Chemotaxis methyl-accepting receptor Tar-related ligand-binding" evidence="8">
    <location>
        <begin position="1"/>
        <end position="45"/>
    </location>
</feature>
<evidence type="ECO:0000313" key="10">
    <source>
        <dbReference type="Proteomes" id="UP000673821"/>
    </source>
</evidence>
<reference evidence="9 10" key="1">
    <citation type="submission" date="2021-02" db="EMBL/GenBank/DDBJ databases">
        <authorList>
            <person name="Vanwijnsberghe S."/>
        </authorList>
    </citation>
    <scope>NUCLEOTIDE SEQUENCE [LARGE SCALE GENOMIC DNA]</scope>
    <source>
        <strain evidence="9 10">R-69776</strain>
    </source>
</reference>
<dbReference type="EMBL" id="CAJNBH010000057">
    <property type="protein sequence ID" value="CAE6862335.1"/>
    <property type="molecule type" value="Genomic_DNA"/>
</dbReference>
<evidence type="ECO:0000256" key="7">
    <source>
        <dbReference type="SAM" id="Phobius"/>
    </source>
</evidence>
<organism evidence="9 10">
    <name type="scientific">Paraburkholderia nemoris</name>
    <dbReference type="NCBI Taxonomy" id="2793076"/>
    <lineage>
        <taxon>Bacteria</taxon>
        <taxon>Pseudomonadati</taxon>
        <taxon>Pseudomonadota</taxon>
        <taxon>Betaproteobacteria</taxon>
        <taxon>Burkholderiales</taxon>
        <taxon>Burkholderiaceae</taxon>
        <taxon>Paraburkholderia</taxon>
    </lineage>
</organism>
<evidence type="ECO:0000256" key="1">
    <source>
        <dbReference type="ARBA" id="ARBA00004236"/>
    </source>
</evidence>
<evidence type="ECO:0000256" key="5">
    <source>
        <dbReference type="ARBA" id="ARBA00023136"/>
    </source>
</evidence>